<reference evidence="1" key="1">
    <citation type="submission" date="2020-11" db="EMBL/GenBank/DDBJ databases">
        <authorList>
            <person name="Davenport K.M."/>
            <person name="Bickhart D.M."/>
            <person name="Smith T.P.L."/>
            <person name="Murdoch B.M."/>
            <person name="Rosen B.D."/>
        </authorList>
    </citation>
    <scope>NUCLEOTIDE SEQUENCE [LARGE SCALE GENOMIC DNA]</scope>
    <source>
        <strain evidence="1">OAR_USU_Benz2616</strain>
    </source>
</reference>
<protein>
    <submittedName>
        <fullName evidence="1">Uncharacterized protein</fullName>
    </submittedName>
</protein>
<gene>
    <name evidence="1" type="primary">PIERCE1</name>
</gene>
<name>A0AC11AMD6_SHEEP</name>
<reference evidence="1" key="2">
    <citation type="submission" date="2025-08" db="UniProtKB">
        <authorList>
            <consortium name="Ensembl"/>
        </authorList>
    </citation>
    <scope>IDENTIFICATION</scope>
</reference>
<reference evidence="1" key="3">
    <citation type="submission" date="2025-09" db="UniProtKB">
        <authorList>
            <consortium name="Ensembl"/>
        </authorList>
    </citation>
    <scope>IDENTIFICATION</scope>
</reference>
<organism evidence="1">
    <name type="scientific">Ovis aries</name>
    <name type="common">Sheep</name>
    <dbReference type="NCBI Taxonomy" id="9940"/>
    <lineage>
        <taxon>Eukaryota</taxon>
        <taxon>Metazoa</taxon>
        <taxon>Chordata</taxon>
        <taxon>Craniata</taxon>
        <taxon>Vertebrata</taxon>
        <taxon>Euteleostomi</taxon>
        <taxon>Mammalia</taxon>
        <taxon>Eutheria</taxon>
        <taxon>Laurasiatheria</taxon>
        <taxon>Artiodactyla</taxon>
        <taxon>Ruminantia</taxon>
        <taxon>Pecora</taxon>
        <taxon>Bovidae</taxon>
        <taxon>Caprinae</taxon>
        <taxon>Ovis</taxon>
    </lineage>
</organism>
<evidence type="ECO:0000313" key="1">
    <source>
        <dbReference type="Ensembl" id="ENSOARP00020000987.2"/>
    </source>
</evidence>
<proteinExistence type="predicted"/>
<sequence>MSEEDPQACAEPEEPKAGPPPEKTSDCYRVSEDLPARFNNPAWFRGYRTKEPPSVYRTSNQVYGSRAPTVHEMPGIFPTQRSSPGLLRLLPASLRTGPIHSYEEPALVGSRFGQMNEGLLPFWRLTCDPRRQHWVVKAQVPKGLWSLRLWGSGVLSDRLHMAGASSSPPTALLRPGEGPVCWCESSVGTPVGGPPGFLPK</sequence>
<accession>A0AC11AMD6</accession>
<dbReference type="Ensembl" id="ENSOART00020001206.2">
    <property type="protein sequence ID" value="ENSOARP00020000987.2"/>
    <property type="gene ID" value="ENSOARG00020000864.2"/>
</dbReference>